<accession>A0A0D0DGM6</accession>
<protein>
    <submittedName>
        <fullName evidence="1">Uncharacterized protein</fullName>
    </submittedName>
</protein>
<proteinExistence type="predicted"/>
<gene>
    <name evidence="1" type="ORF">PAXRUDRAFT_136933</name>
</gene>
<dbReference type="InParanoid" id="A0A0D0DGM6"/>
<dbReference type="EMBL" id="KN824951">
    <property type="protein sequence ID" value="KIK97137.1"/>
    <property type="molecule type" value="Genomic_DNA"/>
</dbReference>
<dbReference type="Proteomes" id="UP000054538">
    <property type="component" value="Unassembled WGS sequence"/>
</dbReference>
<organism evidence="1 2">
    <name type="scientific">Paxillus rubicundulus Ve08.2h10</name>
    <dbReference type="NCBI Taxonomy" id="930991"/>
    <lineage>
        <taxon>Eukaryota</taxon>
        <taxon>Fungi</taxon>
        <taxon>Dikarya</taxon>
        <taxon>Basidiomycota</taxon>
        <taxon>Agaricomycotina</taxon>
        <taxon>Agaricomycetes</taxon>
        <taxon>Agaricomycetidae</taxon>
        <taxon>Boletales</taxon>
        <taxon>Paxilineae</taxon>
        <taxon>Paxillaceae</taxon>
        <taxon>Paxillus</taxon>
    </lineage>
</organism>
<reference evidence="1 2" key="1">
    <citation type="submission" date="2014-04" db="EMBL/GenBank/DDBJ databases">
        <authorList>
            <consortium name="DOE Joint Genome Institute"/>
            <person name="Kuo A."/>
            <person name="Kohler A."/>
            <person name="Jargeat P."/>
            <person name="Nagy L.G."/>
            <person name="Floudas D."/>
            <person name="Copeland A."/>
            <person name="Barry K.W."/>
            <person name="Cichocki N."/>
            <person name="Veneault-Fourrey C."/>
            <person name="LaButti K."/>
            <person name="Lindquist E.A."/>
            <person name="Lipzen A."/>
            <person name="Lundell T."/>
            <person name="Morin E."/>
            <person name="Murat C."/>
            <person name="Sun H."/>
            <person name="Tunlid A."/>
            <person name="Henrissat B."/>
            <person name="Grigoriev I.V."/>
            <person name="Hibbett D.S."/>
            <person name="Martin F."/>
            <person name="Nordberg H.P."/>
            <person name="Cantor M.N."/>
            <person name="Hua S.X."/>
        </authorList>
    </citation>
    <scope>NUCLEOTIDE SEQUENCE [LARGE SCALE GENOMIC DNA]</scope>
    <source>
        <strain evidence="1 2">Ve08.2h10</strain>
    </source>
</reference>
<evidence type="ECO:0000313" key="2">
    <source>
        <dbReference type="Proteomes" id="UP000054538"/>
    </source>
</evidence>
<evidence type="ECO:0000313" key="1">
    <source>
        <dbReference type="EMBL" id="KIK97137.1"/>
    </source>
</evidence>
<name>A0A0D0DGM6_9AGAM</name>
<feature type="non-terminal residue" evidence="1">
    <location>
        <position position="56"/>
    </location>
</feature>
<dbReference type="OrthoDB" id="3199698at2759"/>
<reference evidence="2" key="2">
    <citation type="submission" date="2015-01" db="EMBL/GenBank/DDBJ databases">
        <title>Evolutionary Origins and Diversification of the Mycorrhizal Mutualists.</title>
        <authorList>
            <consortium name="DOE Joint Genome Institute"/>
            <consortium name="Mycorrhizal Genomics Consortium"/>
            <person name="Kohler A."/>
            <person name="Kuo A."/>
            <person name="Nagy L.G."/>
            <person name="Floudas D."/>
            <person name="Copeland A."/>
            <person name="Barry K.W."/>
            <person name="Cichocki N."/>
            <person name="Veneault-Fourrey C."/>
            <person name="LaButti K."/>
            <person name="Lindquist E.A."/>
            <person name="Lipzen A."/>
            <person name="Lundell T."/>
            <person name="Morin E."/>
            <person name="Murat C."/>
            <person name="Riley R."/>
            <person name="Ohm R."/>
            <person name="Sun H."/>
            <person name="Tunlid A."/>
            <person name="Henrissat B."/>
            <person name="Grigoriev I.V."/>
            <person name="Hibbett D.S."/>
            <person name="Martin F."/>
        </authorList>
    </citation>
    <scope>NUCLEOTIDE SEQUENCE [LARGE SCALE GENOMIC DNA]</scope>
    <source>
        <strain evidence="2">Ve08.2h10</strain>
    </source>
</reference>
<dbReference type="HOGENOM" id="CLU_3019955_0_0_1"/>
<keyword evidence="2" id="KW-1185">Reference proteome</keyword>
<sequence length="56" mass="6315">KQRADQRLDGIDCQISAVASFSGLWHLPQGWGFKQWTGDNSKALMKVHSSLIFIIK</sequence>
<dbReference type="AlphaFoldDB" id="A0A0D0DGM6"/>